<dbReference type="GO" id="GO:0009279">
    <property type="term" value="C:cell outer membrane"/>
    <property type="evidence" value="ECO:0007669"/>
    <property type="project" value="UniProtKB-SubCell"/>
</dbReference>
<accession>A0A0F6YGA6</accession>
<dbReference type="SUPFAM" id="SSF56935">
    <property type="entry name" value="Porins"/>
    <property type="match status" value="1"/>
</dbReference>
<evidence type="ECO:0000256" key="8">
    <source>
        <dbReference type="ARBA" id="ARBA00023170"/>
    </source>
</evidence>
<evidence type="ECO:0000313" key="15">
    <source>
        <dbReference type="EMBL" id="AKF04453.1"/>
    </source>
</evidence>
<feature type="domain" description="TonB-dependent receptor-like beta-barrel" evidence="13">
    <location>
        <begin position="425"/>
        <end position="780"/>
    </location>
</feature>
<protein>
    <submittedName>
        <fullName evidence="15">TonB-dependent receptor</fullName>
    </submittedName>
</protein>
<dbReference type="GO" id="GO:0015344">
    <property type="term" value="F:siderophore uptake transmembrane transporter activity"/>
    <property type="evidence" value="ECO:0007669"/>
    <property type="project" value="TreeGrafter"/>
</dbReference>
<keyword evidence="7 10" id="KW-0472">Membrane</keyword>
<dbReference type="PANTHER" id="PTHR30069:SF29">
    <property type="entry name" value="HEMOGLOBIN AND HEMOGLOBIN-HAPTOGLOBIN-BINDING PROTEIN 1-RELATED"/>
    <property type="match status" value="1"/>
</dbReference>
<dbReference type="STRING" id="927083.DB32_001602"/>
<keyword evidence="9 10" id="KW-0998">Cell outer membrane</keyword>
<dbReference type="Gene3D" id="2.170.130.10">
    <property type="entry name" value="TonB-dependent receptor, plug domain"/>
    <property type="match status" value="1"/>
</dbReference>
<dbReference type="PANTHER" id="PTHR30069">
    <property type="entry name" value="TONB-DEPENDENT OUTER MEMBRANE RECEPTOR"/>
    <property type="match status" value="1"/>
</dbReference>
<evidence type="ECO:0000256" key="4">
    <source>
        <dbReference type="ARBA" id="ARBA00022692"/>
    </source>
</evidence>
<comment type="subcellular location">
    <subcellularLocation>
        <location evidence="1 10">Cell outer membrane</location>
        <topology evidence="1 10">Multi-pass membrane protein</topology>
    </subcellularLocation>
</comment>
<dbReference type="Gene3D" id="2.40.170.20">
    <property type="entry name" value="TonB-dependent receptor, beta-barrel domain"/>
    <property type="match status" value="1"/>
</dbReference>
<evidence type="ECO:0000256" key="3">
    <source>
        <dbReference type="ARBA" id="ARBA00022452"/>
    </source>
</evidence>
<keyword evidence="3 10" id="KW-1134">Transmembrane beta strand</keyword>
<dbReference type="Pfam" id="PF00593">
    <property type="entry name" value="TonB_dep_Rec_b-barrel"/>
    <property type="match status" value="1"/>
</dbReference>
<keyword evidence="2 10" id="KW-0813">Transport</keyword>
<keyword evidence="8 15" id="KW-0675">Receptor</keyword>
<dbReference type="Pfam" id="PF07715">
    <property type="entry name" value="Plug"/>
    <property type="match status" value="1"/>
</dbReference>
<feature type="region of interest" description="Disordered" evidence="12">
    <location>
        <begin position="42"/>
        <end position="122"/>
    </location>
</feature>
<evidence type="ECO:0000259" key="13">
    <source>
        <dbReference type="Pfam" id="PF00593"/>
    </source>
</evidence>
<dbReference type="InterPro" id="IPR039426">
    <property type="entry name" value="TonB-dep_rcpt-like"/>
</dbReference>
<sequence>MVSYGSAGAETRARAPLRARIVRAALVLALALGVRVAPVSAQDAPPAELSPPSQPSPPAELSPPAEQPGESDAPREPETGEESAIGSEPTIAPTGDPPVPPTETADAPPIESETATDAEGDDVEAIESLDLEALLSGRYVTAVSRTIESVDDAPANVTVITRDEMLRWGYSTVAEVLEHVHGFYVVDDHITPNVAVRGISGGLRAESGLVQLTIDGRAVSYRATSGHWLGAELVPLSIIERIEIVRGPVSTVYGADAFLGVVNIVTRDPGRIDGADFTQGLGWAGGPGGELDFAVGTRIDDLAFFVSWRLFRGDRSGISLPASSPAERVAPYRMTGEGWERARDLDLNSAVGLARVSLRLAPEHSISLTGYASILDRGAEFADWAQLARGTDLVGRTRGNRVSLWQGYVDLAYSGTPDPHLSIDAFARVFGGAPTDRDHIDVGSDIYSIRRQNDFAGGELGATARWSPLDVLRFTLGVDGLLDDEQLPSVLHVLYGASDGMAPGNIRESTSTRQGRRTFLNLGAYLLASATPIERLHIHGGIRYDLHNIYGSQINGRAAVAVEIVEDLSAKVMYGSAFRAPTPLLLYGVPLVAGDILGNPELRPQQIHTFEGQVVYRPWEWMTLQTELSYSYLINKAEFTRMGANLVARNISEVGVWSWDTLARVDWDEQLRLYASFSLVLGERGLDVSGYRADLLGTDLEAYPPGLFRAGAHYTIPGLPLRFGTQIRYVSSRRASDTNVLEAGAVYHLPDAWYWDATASVFDAELIPGGLTTITFTARNILGTDTAQPGFSGIDLPSAPRTFSVQWRQTF</sequence>
<dbReference type="Proteomes" id="UP000034883">
    <property type="component" value="Chromosome"/>
</dbReference>
<evidence type="ECO:0000313" key="16">
    <source>
        <dbReference type="Proteomes" id="UP000034883"/>
    </source>
</evidence>
<comment type="similarity">
    <text evidence="10 11">Belongs to the TonB-dependent receptor family.</text>
</comment>
<keyword evidence="5" id="KW-0732">Signal</keyword>
<feature type="compositionally biased region" description="Pro residues" evidence="12">
    <location>
        <begin position="48"/>
        <end position="61"/>
    </location>
</feature>
<evidence type="ECO:0000256" key="11">
    <source>
        <dbReference type="RuleBase" id="RU003357"/>
    </source>
</evidence>
<proteinExistence type="inferred from homology"/>
<evidence type="ECO:0000256" key="6">
    <source>
        <dbReference type="ARBA" id="ARBA00023077"/>
    </source>
</evidence>
<organism evidence="15 16">
    <name type="scientific">Sandaracinus amylolyticus</name>
    <dbReference type="NCBI Taxonomy" id="927083"/>
    <lineage>
        <taxon>Bacteria</taxon>
        <taxon>Pseudomonadati</taxon>
        <taxon>Myxococcota</taxon>
        <taxon>Polyangia</taxon>
        <taxon>Polyangiales</taxon>
        <taxon>Sandaracinaceae</taxon>
        <taxon>Sandaracinus</taxon>
    </lineage>
</organism>
<name>A0A0F6YGA6_9BACT</name>
<evidence type="ECO:0000256" key="5">
    <source>
        <dbReference type="ARBA" id="ARBA00022729"/>
    </source>
</evidence>
<dbReference type="AlphaFoldDB" id="A0A0F6YGA6"/>
<evidence type="ECO:0000259" key="14">
    <source>
        <dbReference type="Pfam" id="PF07715"/>
    </source>
</evidence>
<evidence type="ECO:0000256" key="7">
    <source>
        <dbReference type="ARBA" id="ARBA00023136"/>
    </source>
</evidence>
<evidence type="ECO:0000256" key="12">
    <source>
        <dbReference type="SAM" id="MobiDB-lite"/>
    </source>
</evidence>
<keyword evidence="16" id="KW-1185">Reference proteome</keyword>
<dbReference type="PROSITE" id="PS52016">
    <property type="entry name" value="TONB_DEPENDENT_REC_3"/>
    <property type="match status" value="1"/>
</dbReference>
<feature type="domain" description="TonB-dependent receptor plug" evidence="14">
    <location>
        <begin position="150"/>
        <end position="261"/>
    </location>
</feature>
<dbReference type="InterPro" id="IPR012910">
    <property type="entry name" value="Plug_dom"/>
</dbReference>
<evidence type="ECO:0000256" key="1">
    <source>
        <dbReference type="ARBA" id="ARBA00004571"/>
    </source>
</evidence>
<dbReference type="KEGG" id="samy:DB32_001602"/>
<dbReference type="EMBL" id="CP011125">
    <property type="protein sequence ID" value="AKF04453.1"/>
    <property type="molecule type" value="Genomic_DNA"/>
</dbReference>
<reference evidence="15 16" key="1">
    <citation type="submission" date="2015-03" db="EMBL/GenBank/DDBJ databases">
        <title>Genome assembly of Sandaracinus amylolyticus DSM 53668.</title>
        <authorList>
            <person name="Sharma G."/>
            <person name="Subramanian S."/>
        </authorList>
    </citation>
    <scope>NUCLEOTIDE SEQUENCE [LARGE SCALE GENOMIC DNA]</scope>
    <source>
        <strain evidence="15 16">DSM 53668</strain>
    </source>
</reference>
<dbReference type="InterPro" id="IPR000531">
    <property type="entry name" value="Beta-barrel_TonB"/>
</dbReference>
<keyword evidence="4 10" id="KW-0812">Transmembrane</keyword>
<evidence type="ECO:0000256" key="9">
    <source>
        <dbReference type="ARBA" id="ARBA00023237"/>
    </source>
</evidence>
<dbReference type="GO" id="GO:0044718">
    <property type="term" value="P:siderophore transmembrane transport"/>
    <property type="evidence" value="ECO:0007669"/>
    <property type="project" value="TreeGrafter"/>
</dbReference>
<dbReference type="InterPro" id="IPR036942">
    <property type="entry name" value="Beta-barrel_TonB_sf"/>
</dbReference>
<evidence type="ECO:0000256" key="10">
    <source>
        <dbReference type="PROSITE-ProRule" id="PRU01360"/>
    </source>
</evidence>
<evidence type="ECO:0000256" key="2">
    <source>
        <dbReference type="ARBA" id="ARBA00022448"/>
    </source>
</evidence>
<gene>
    <name evidence="15" type="ORF">DB32_001602</name>
</gene>
<dbReference type="InterPro" id="IPR037066">
    <property type="entry name" value="Plug_dom_sf"/>
</dbReference>
<keyword evidence="6 11" id="KW-0798">TonB box</keyword>